<dbReference type="PANTHER" id="PTHR40761">
    <property type="entry name" value="CONSERVED INTEGRAL MEMBRANE ALANINE VALINE AND LEUCINE RICH PROTEIN-RELATED"/>
    <property type="match status" value="1"/>
</dbReference>
<feature type="transmembrane region" description="Helical" evidence="1">
    <location>
        <begin position="193"/>
        <end position="213"/>
    </location>
</feature>
<keyword evidence="1" id="KW-1133">Transmembrane helix</keyword>
<dbReference type="InterPro" id="IPR037185">
    <property type="entry name" value="EmrE-like"/>
</dbReference>
<keyword evidence="1" id="KW-0812">Transmembrane</keyword>
<sequence>MSTGLLAALLAALLTGSATVLQALGARRAAVGHRPGEAAALAGTLRQWPFAIGVGMDMAGFGAELYALERLPLYVVEAALASALAVTAVGASRVLHIRLRRTEWAGVAAVSAGLCLLAVTAGRDGEGHGSEGLRLGTLIVAVLLLVAGWAAGRFGGRRAAPLLGLVAGLQFGVVGVAVRVLPALSPAELWAEPSAYAVAVAGLGGFAALTWAMQCGSVTAATAAMVLGETLGPAVVGVAVLGDHTRHGAVPLAVLGFAAAIAGALALARFGDAEQPAVSPTAGTGA</sequence>
<evidence type="ECO:0000256" key="1">
    <source>
        <dbReference type="SAM" id="Phobius"/>
    </source>
</evidence>
<feature type="transmembrane region" description="Helical" evidence="1">
    <location>
        <begin position="104"/>
        <end position="121"/>
    </location>
</feature>
<evidence type="ECO:0000256" key="2">
    <source>
        <dbReference type="SAM" id="SignalP"/>
    </source>
</evidence>
<dbReference type="EMBL" id="JBHSOD010000086">
    <property type="protein sequence ID" value="MFC5890552.1"/>
    <property type="molecule type" value="Genomic_DNA"/>
</dbReference>
<keyword evidence="4" id="KW-1185">Reference proteome</keyword>
<feature type="signal peptide" evidence="2">
    <location>
        <begin position="1"/>
        <end position="23"/>
    </location>
</feature>
<dbReference type="Proteomes" id="UP001596067">
    <property type="component" value="Unassembled WGS sequence"/>
</dbReference>
<evidence type="ECO:0000313" key="3">
    <source>
        <dbReference type="EMBL" id="MFC5890552.1"/>
    </source>
</evidence>
<accession>A0ABW1F800</accession>
<protein>
    <recommendedName>
        <fullName evidence="5">Integral membrane protein</fullName>
    </recommendedName>
</protein>
<evidence type="ECO:0008006" key="5">
    <source>
        <dbReference type="Google" id="ProtNLM"/>
    </source>
</evidence>
<organism evidence="3 4">
    <name type="scientific">Kitasatospora aburaviensis</name>
    <dbReference type="NCBI Taxonomy" id="67265"/>
    <lineage>
        <taxon>Bacteria</taxon>
        <taxon>Bacillati</taxon>
        <taxon>Actinomycetota</taxon>
        <taxon>Actinomycetes</taxon>
        <taxon>Kitasatosporales</taxon>
        <taxon>Streptomycetaceae</taxon>
        <taxon>Kitasatospora</taxon>
    </lineage>
</organism>
<feature type="transmembrane region" description="Helical" evidence="1">
    <location>
        <begin position="220"/>
        <end position="242"/>
    </location>
</feature>
<keyword evidence="1" id="KW-0472">Membrane</keyword>
<dbReference type="RefSeq" id="WP_313767514.1">
    <property type="nucleotide sequence ID" value="NZ_BAAAVH010000026.1"/>
</dbReference>
<dbReference type="SUPFAM" id="SSF103481">
    <property type="entry name" value="Multidrug resistance efflux transporter EmrE"/>
    <property type="match status" value="1"/>
</dbReference>
<feature type="transmembrane region" description="Helical" evidence="1">
    <location>
        <begin position="71"/>
        <end position="92"/>
    </location>
</feature>
<feature type="transmembrane region" description="Helical" evidence="1">
    <location>
        <begin position="133"/>
        <end position="152"/>
    </location>
</feature>
<feature type="chain" id="PRO_5045771383" description="Integral membrane protein" evidence="2">
    <location>
        <begin position="24"/>
        <end position="286"/>
    </location>
</feature>
<gene>
    <name evidence="3" type="ORF">ACFP0N_36930</name>
</gene>
<reference evidence="4" key="1">
    <citation type="journal article" date="2019" name="Int. J. Syst. Evol. Microbiol.">
        <title>The Global Catalogue of Microorganisms (GCM) 10K type strain sequencing project: providing services to taxonomists for standard genome sequencing and annotation.</title>
        <authorList>
            <consortium name="The Broad Institute Genomics Platform"/>
            <consortium name="The Broad Institute Genome Sequencing Center for Infectious Disease"/>
            <person name="Wu L."/>
            <person name="Ma J."/>
        </authorList>
    </citation>
    <scope>NUCLEOTIDE SEQUENCE [LARGE SCALE GENOMIC DNA]</scope>
    <source>
        <strain evidence="4">CGMCC 4.1469</strain>
    </source>
</reference>
<keyword evidence="2" id="KW-0732">Signal</keyword>
<comment type="caution">
    <text evidence="3">The sequence shown here is derived from an EMBL/GenBank/DDBJ whole genome shotgun (WGS) entry which is preliminary data.</text>
</comment>
<name>A0ABW1F800_9ACTN</name>
<proteinExistence type="predicted"/>
<feature type="transmembrane region" description="Helical" evidence="1">
    <location>
        <begin position="248"/>
        <end position="268"/>
    </location>
</feature>
<evidence type="ECO:0000313" key="4">
    <source>
        <dbReference type="Proteomes" id="UP001596067"/>
    </source>
</evidence>
<feature type="transmembrane region" description="Helical" evidence="1">
    <location>
        <begin position="159"/>
        <end position="181"/>
    </location>
</feature>
<dbReference type="PANTHER" id="PTHR40761:SF1">
    <property type="entry name" value="CONSERVED INTEGRAL MEMBRANE ALANINE VALINE AND LEUCINE RICH PROTEIN-RELATED"/>
    <property type="match status" value="1"/>
</dbReference>